<evidence type="ECO:0008006" key="4">
    <source>
        <dbReference type="Google" id="ProtNLM"/>
    </source>
</evidence>
<proteinExistence type="predicted"/>
<evidence type="ECO:0000313" key="2">
    <source>
        <dbReference type="EMBL" id="QEL64750.1"/>
    </source>
</evidence>
<feature type="chain" id="PRO_5022918056" description="Lipoprotein" evidence="1">
    <location>
        <begin position="20"/>
        <end position="150"/>
    </location>
</feature>
<dbReference type="AlphaFoldDB" id="A0A5C1E758"/>
<gene>
    <name evidence="2" type="ORF">OTERR_12740</name>
</gene>
<dbReference type="KEGG" id="otr:OTERR_12740"/>
<organism evidence="2 3">
    <name type="scientific">Oryzomicrobium terrae</name>
    <dbReference type="NCBI Taxonomy" id="1735038"/>
    <lineage>
        <taxon>Bacteria</taxon>
        <taxon>Pseudomonadati</taxon>
        <taxon>Pseudomonadota</taxon>
        <taxon>Betaproteobacteria</taxon>
        <taxon>Rhodocyclales</taxon>
        <taxon>Rhodocyclaceae</taxon>
        <taxon>Oryzomicrobium</taxon>
    </lineage>
</organism>
<feature type="signal peptide" evidence="1">
    <location>
        <begin position="1"/>
        <end position="19"/>
    </location>
</feature>
<dbReference type="Proteomes" id="UP000323671">
    <property type="component" value="Chromosome"/>
</dbReference>
<name>A0A5C1E758_9RHOO</name>
<accession>A0A5C1E758</accession>
<dbReference type="PROSITE" id="PS51257">
    <property type="entry name" value="PROKAR_LIPOPROTEIN"/>
    <property type="match status" value="1"/>
</dbReference>
<evidence type="ECO:0000313" key="3">
    <source>
        <dbReference type="Proteomes" id="UP000323671"/>
    </source>
</evidence>
<reference evidence="2 3" key="1">
    <citation type="submission" date="2017-07" db="EMBL/GenBank/DDBJ databases">
        <title>Complete genome sequence of Oryzomicrobium terrae TPP412.</title>
        <authorList>
            <person name="Chiu L.-W."/>
            <person name="Lo K.-J."/>
            <person name="Tsai Y.-M."/>
            <person name="Lin S.-S."/>
            <person name="Kuo C.-H."/>
            <person name="Liu C.-T."/>
        </authorList>
    </citation>
    <scope>NUCLEOTIDE SEQUENCE [LARGE SCALE GENOMIC DNA]</scope>
    <source>
        <strain evidence="2 3">TPP412</strain>
    </source>
</reference>
<sequence length="150" mass="16550">MKTAVLALITALTLSGCMSYNLHTYGAVDQNEKSVTVPPGSSGLTGKIKEALSKSGWKMAVRGGPRVTEGRLGDNTRLEQYDTFHTRYELILKWHQYDTCISNFSPALFYDITLIDNKTNSEVISLDGRGCEYVVVEKFTEAMNGTGQSQ</sequence>
<dbReference type="EMBL" id="CP022579">
    <property type="protein sequence ID" value="QEL64750.1"/>
    <property type="molecule type" value="Genomic_DNA"/>
</dbReference>
<evidence type="ECO:0000256" key="1">
    <source>
        <dbReference type="SAM" id="SignalP"/>
    </source>
</evidence>
<keyword evidence="1" id="KW-0732">Signal</keyword>
<keyword evidence="3" id="KW-1185">Reference proteome</keyword>
<protein>
    <recommendedName>
        <fullName evidence="4">Lipoprotein</fullName>
    </recommendedName>
</protein>